<evidence type="ECO:0000313" key="1">
    <source>
        <dbReference type="EMBL" id="GBP24383.1"/>
    </source>
</evidence>
<reference evidence="1 2" key="1">
    <citation type="journal article" date="2019" name="Commun. Biol.">
        <title>The bagworm genome reveals a unique fibroin gene that provides high tensile strength.</title>
        <authorList>
            <person name="Kono N."/>
            <person name="Nakamura H."/>
            <person name="Ohtoshi R."/>
            <person name="Tomita M."/>
            <person name="Numata K."/>
            <person name="Arakawa K."/>
        </authorList>
    </citation>
    <scope>NUCLEOTIDE SEQUENCE [LARGE SCALE GENOMIC DNA]</scope>
</reference>
<protein>
    <submittedName>
        <fullName evidence="1">Uncharacterized protein</fullName>
    </submittedName>
</protein>
<organism evidence="1 2">
    <name type="scientific">Eumeta variegata</name>
    <name type="common">Bagworm moth</name>
    <name type="synonym">Eumeta japonica</name>
    <dbReference type="NCBI Taxonomy" id="151549"/>
    <lineage>
        <taxon>Eukaryota</taxon>
        <taxon>Metazoa</taxon>
        <taxon>Ecdysozoa</taxon>
        <taxon>Arthropoda</taxon>
        <taxon>Hexapoda</taxon>
        <taxon>Insecta</taxon>
        <taxon>Pterygota</taxon>
        <taxon>Neoptera</taxon>
        <taxon>Endopterygota</taxon>
        <taxon>Lepidoptera</taxon>
        <taxon>Glossata</taxon>
        <taxon>Ditrysia</taxon>
        <taxon>Tineoidea</taxon>
        <taxon>Psychidae</taxon>
        <taxon>Oiketicinae</taxon>
        <taxon>Eumeta</taxon>
    </lineage>
</organism>
<evidence type="ECO:0000313" key="2">
    <source>
        <dbReference type="Proteomes" id="UP000299102"/>
    </source>
</evidence>
<dbReference type="EMBL" id="BGZK01000161">
    <property type="protein sequence ID" value="GBP24383.1"/>
    <property type="molecule type" value="Genomic_DNA"/>
</dbReference>
<keyword evidence="2" id="KW-1185">Reference proteome</keyword>
<comment type="caution">
    <text evidence="1">The sequence shown here is derived from an EMBL/GenBank/DDBJ whole genome shotgun (WGS) entry which is preliminary data.</text>
</comment>
<accession>A0A4C1UD21</accession>
<dbReference type="Proteomes" id="UP000299102">
    <property type="component" value="Unassembled WGS sequence"/>
</dbReference>
<gene>
    <name evidence="1" type="ORF">EVAR_19257_1</name>
</gene>
<name>A0A4C1UD21_EUMVA</name>
<sequence>MGDKNFGSERYGNFIVSTPAPEGHWHVSSQEFVDVFVTQSSTTAQTRVGNTSVGLNQAVAFSTTFRSLLNEKKKTGL</sequence>
<proteinExistence type="predicted"/>
<dbReference type="AlphaFoldDB" id="A0A4C1UD21"/>